<keyword evidence="2" id="KW-0079">Bacteriocin immunity</keyword>
<dbReference type="Pfam" id="PF01320">
    <property type="entry name" value="Colicin_Pyocin"/>
    <property type="match status" value="1"/>
</dbReference>
<keyword evidence="4" id="KW-1185">Reference proteome</keyword>
<dbReference type="GO" id="GO:0015643">
    <property type="term" value="F:toxic substance binding"/>
    <property type="evidence" value="ECO:0007669"/>
    <property type="project" value="InterPro"/>
</dbReference>
<dbReference type="EMBL" id="JAKRRX010000249">
    <property type="protein sequence ID" value="MCW8336459.1"/>
    <property type="molecule type" value="Genomic_DNA"/>
</dbReference>
<comment type="similarity">
    <text evidence="1">Belongs to the colicins ColE2/ColE8/ColE9 and pyocins S1/S2 family.</text>
</comment>
<evidence type="ECO:0000256" key="2">
    <source>
        <dbReference type="ARBA" id="ARBA00023025"/>
    </source>
</evidence>
<gene>
    <name evidence="3" type="ORF">MD483_21870</name>
</gene>
<sequence>MRKKGSISDYTEREFLHFTKDIYECNGSEEDVEQWVNDFIELVAHPESSDLIFYPPDDREDSPEAVIEELKRWYKEQGRPCFKDSK</sequence>
<dbReference type="RefSeq" id="WP_265689551.1">
    <property type="nucleotide sequence ID" value="NZ_JAKRRX010000249.1"/>
</dbReference>
<dbReference type="InterPro" id="IPR035900">
    <property type="entry name" value="Colicin_E_sf"/>
</dbReference>
<protein>
    <submittedName>
        <fullName evidence="3">Bacteriocin immunity protein</fullName>
    </submittedName>
</protein>
<dbReference type="CDD" id="cd16363">
    <property type="entry name" value="Col_Im_like"/>
    <property type="match status" value="1"/>
</dbReference>
<dbReference type="PRINTS" id="PR01299">
    <property type="entry name" value="PYOCIN"/>
</dbReference>
<name>A0A9X3HUB4_9VIBR</name>
<evidence type="ECO:0000313" key="3">
    <source>
        <dbReference type="EMBL" id="MCW8336459.1"/>
    </source>
</evidence>
<dbReference type="AlphaFoldDB" id="A0A9X3HUB4"/>
<organism evidence="3 4">
    <name type="scientific">Vibrio paucivorans</name>
    <dbReference type="NCBI Taxonomy" id="2829489"/>
    <lineage>
        <taxon>Bacteria</taxon>
        <taxon>Pseudomonadati</taxon>
        <taxon>Pseudomonadota</taxon>
        <taxon>Gammaproteobacteria</taxon>
        <taxon>Vibrionales</taxon>
        <taxon>Vibrionaceae</taxon>
        <taxon>Vibrio</taxon>
    </lineage>
</organism>
<comment type="caution">
    <text evidence="3">The sequence shown here is derived from an EMBL/GenBank/DDBJ whole genome shotgun (WGS) entry which is preliminary data.</text>
</comment>
<evidence type="ECO:0000313" key="4">
    <source>
        <dbReference type="Proteomes" id="UP001155586"/>
    </source>
</evidence>
<proteinExistence type="inferred from homology"/>
<evidence type="ECO:0000256" key="1">
    <source>
        <dbReference type="ARBA" id="ARBA00009346"/>
    </source>
</evidence>
<dbReference type="SUPFAM" id="SSF47345">
    <property type="entry name" value="Colicin E immunity proteins"/>
    <property type="match status" value="1"/>
</dbReference>
<dbReference type="GO" id="GO:0030153">
    <property type="term" value="P:bacteriocin immunity"/>
    <property type="evidence" value="ECO:0007669"/>
    <property type="project" value="UniProtKB-KW"/>
</dbReference>
<accession>A0A9X3HUB4</accession>
<dbReference type="Proteomes" id="UP001155586">
    <property type="component" value="Unassembled WGS sequence"/>
</dbReference>
<dbReference type="InterPro" id="IPR000290">
    <property type="entry name" value="Colicin_pyocin"/>
</dbReference>
<reference evidence="3" key="1">
    <citation type="submission" date="2022-02" db="EMBL/GenBank/DDBJ databases">
        <title>Vibrio sp. nov., a new bacterium isolated from Bohai sea, China.</title>
        <authorList>
            <person name="Yuan Y."/>
        </authorList>
    </citation>
    <scope>NUCLEOTIDE SEQUENCE</scope>
    <source>
        <strain evidence="3">DBSS07</strain>
    </source>
</reference>
<dbReference type="Gene3D" id="1.10.1200.20">
    <property type="entry name" value="Colicin E immunity protein"/>
    <property type="match status" value="1"/>
</dbReference>